<protein>
    <recommendedName>
        <fullName evidence="3">F-box domain-containing protein</fullName>
    </recommendedName>
</protein>
<organism evidence="1 2">
    <name type="scientific">Gymnopus androsaceus JB14</name>
    <dbReference type="NCBI Taxonomy" id="1447944"/>
    <lineage>
        <taxon>Eukaryota</taxon>
        <taxon>Fungi</taxon>
        <taxon>Dikarya</taxon>
        <taxon>Basidiomycota</taxon>
        <taxon>Agaricomycotina</taxon>
        <taxon>Agaricomycetes</taxon>
        <taxon>Agaricomycetidae</taxon>
        <taxon>Agaricales</taxon>
        <taxon>Marasmiineae</taxon>
        <taxon>Omphalotaceae</taxon>
        <taxon>Gymnopus</taxon>
    </lineage>
</organism>
<reference evidence="1" key="1">
    <citation type="journal article" date="2019" name="Environ. Microbiol.">
        <title>Fungal ecological strategies reflected in gene transcription - a case study of two litter decomposers.</title>
        <authorList>
            <person name="Barbi F."/>
            <person name="Kohler A."/>
            <person name="Barry K."/>
            <person name="Baskaran P."/>
            <person name="Daum C."/>
            <person name="Fauchery L."/>
            <person name="Ihrmark K."/>
            <person name="Kuo A."/>
            <person name="LaButti K."/>
            <person name="Lipzen A."/>
            <person name="Morin E."/>
            <person name="Grigoriev I.V."/>
            <person name="Henrissat B."/>
            <person name="Lindahl B."/>
            <person name="Martin F."/>
        </authorList>
    </citation>
    <scope>NUCLEOTIDE SEQUENCE</scope>
    <source>
        <strain evidence="1">JB14</strain>
    </source>
</reference>
<evidence type="ECO:0008006" key="3">
    <source>
        <dbReference type="Google" id="ProtNLM"/>
    </source>
</evidence>
<evidence type="ECO:0000313" key="2">
    <source>
        <dbReference type="Proteomes" id="UP000799118"/>
    </source>
</evidence>
<sequence>MWSVFCFSIPRKVDADEVDPSSSSSRRQIALALRHRAIVTTWLDRSGMSPLTIHFVDYSRRSKAEVEDFFRPFVRYLNRCRDLLLDCSLHVLPHHVDLSSFSSLSLGLPDLICLRLKPARDFGRASEGLCLRISTSLLTINGILGLPVSRVTNLIIVGPIDDLLQYLCTITACENLLQCHIATRFITTPGSPTRIFEHSTLKSLSFKVDSVGSLKAISKFFGSIRLPQLKEIYIDMVEYTPTERLCMRPTAAVCMRLLLALQWLSKSQPGRLERLILCGVKSPIFYLRSLLRRFPSIQFVGLYTCDFGVELEELRAVITSTSHFGWDNNEGASQRTCSFNLEDASDRDREVLETFSNEPLLSTV</sequence>
<accession>A0A6A4GBG9</accession>
<evidence type="ECO:0000313" key="1">
    <source>
        <dbReference type="EMBL" id="KAE9382821.1"/>
    </source>
</evidence>
<proteinExistence type="predicted"/>
<dbReference type="Proteomes" id="UP000799118">
    <property type="component" value="Unassembled WGS sequence"/>
</dbReference>
<gene>
    <name evidence="1" type="ORF">BT96DRAFT_1010000</name>
</gene>
<dbReference type="EMBL" id="ML770958">
    <property type="protein sequence ID" value="KAE9382821.1"/>
    <property type="molecule type" value="Genomic_DNA"/>
</dbReference>
<keyword evidence="2" id="KW-1185">Reference proteome</keyword>
<dbReference type="AlphaFoldDB" id="A0A6A4GBG9"/>
<dbReference type="OrthoDB" id="3365698at2759"/>
<name>A0A6A4GBG9_9AGAR</name>